<keyword evidence="8 9" id="KW-0472">Membrane</keyword>
<comment type="pathway">
    <text evidence="9">Protein modification; lipoprotein biosynthesis (signal peptide cleavage).</text>
</comment>
<feature type="transmembrane region" description="Helical" evidence="9">
    <location>
        <begin position="70"/>
        <end position="95"/>
    </location>
</feature>
<evidence type="ECO:0000256" key="11">
    <source>
        <dbReference type="RuleBase" id="RU004181"/>
    </source>
</evidence>
<gene>
    <name evidence="9" type="primary">lspA</name>
    <name evidence="13" type="ORF">L332_01695</name>
</gene>
<comment type="caution">
    <text evidence="13">The sequence shown here is derived from an EMBL/GenBank/DDBJ whole genome shotgun (WGS) entry which is preliminary data.</text>
</comment>
<dbReference type="EC" id="3.4.23.36" evidence="9"/>
<dbReference type="GO" id="GO:0005886">
    <property type="term" value="C:plasma membrane"/>
    <property type="evidence" value="ECO:0007669"/>
    <property type="project" value="UniProtKB-SubCell"/>
</dbReference>
<keyword evidence="3 9" id="KW-0645">Protease</keyword>
<evidence type="ECO:0000313" key="14">
    <source>
        <dbReference type="Proteomes" id="UP000016462"/>
    </source>
</evidence>
<dbReference type="GO" id="GO:0006508">
    <property type="term" value="P:proteolysis"/>
    <property type="evidence" value="ECO:0007669"/>
    <property type="project" value="UniProtKB-KW"/>
</dbReference>
<evidence type="ECO:0000256" key="8">
    <source>
        <dbReference type="ARBA" id="ARBA00023136"/>
    </source>
</evidence>
<dbReference type="RefSeq" id="WP_021011651.1">
    <property type="nucleotide sequence ID" value="NZ_ASHR01000037.1"/>
</dbReference>
<keyword evidence="6 9" id="KW-0378">Hydrolase</keyword>
<evidence type="ECO:0000256" key="6">
    <source>
        <dbReference type="ARBA" id="ARBA00022801"/>
    </source>
</evidence>
<keyword evidence="14" id="KW-1185">Reference proteome</keyword>
<dbReference type="GO" id="GO:0004190">
    <property type="term" value="F:aspartic-type endopeptidase activity"/>
    <property type="evidence" value="ECO:0007669"/>
    <property type="project" value="UniProtKB-UniRule"/>
</dbReference>
<comment type="catalytic activity">
    <reaction evidence="9 10">
        <text>Release of signal peptides from bacterial membrane prolipoproteins. Hydrolyzes -Xaa-Yaa-Zaa-|-(S,diacylglyceryl)Cys-, in which Xaa is hydrophobic (preferably Leu), and Yaa (Ala or Ser) and Zaa (Gly or Ala) have small, neutral side chains.</text>
        <dbReference type="EC" id="3.4.23.36"/>
    </reaction>
</comment>
<dbReference type="Pfam" id="PF01252">
    <property type="entry name" value="Peptidase_A8"/>
    <property type="match status" value="1"/>
</dbReference>
<dbReference type="OrthoDB" id="4308908at2"/>
<feature type="region of interest" description="Disordered" evidence="12">
    <location>
        <begin position="179"/>
        <end position="199"/>
    </location>
</feature>
<feature type="transmembrane region" description="Helical" evidence="9">
    <location>
        <begin position="21"/>
        <end position="39"/>
    </location>
</feature>
<dbReference type="PRINTS" id="PR00781">
    <property type="entry name" value="LIPOSIGPTASE"/>
</dbReference>
<organism evidence="13 14">
    <name type="scientific">Agrococcus pavilionensis RW1</name>
    <dbReference type="NCBI Taxonomy" id="1330458"/>
    <lineage>
        <taxon>Bacteria</taxon>
        <taxon>Bacillati</taxon>
        <taxon>Actinomycetota</taxon>
        <taxon>Actinomycetes</taxon>
        <taxon>Micrococcales</taxon>
        <taxon>Microbacteriaceae</taxon>
        <taxon>Agrococcus</taxon>
    </lineage>
</organism>
<evidence type="ECO:0000256" key="2">
    <source>
        <dbReference type="ARBA" id="ARBA00022475"/>
    </source>
</evidence>
<comment type="subcellular location">
    <subcellularLocation>
        <location evidence="9">Cell membrane</location>
        <topology evidence="9">Multi-pass membrane protein</topology>
    </subcellularLocation>
</comment>
<feature type="transmembrane region" description="Helical" evidence="9">
    <location>
        <begin position="102"/>
        <end position="121"/>
    </location>
</feature>
<name>U1L8C0_9MICO</name>
<keyword evidence="5 9" id="KW-0064">Aspartyl protease</keyword>
<dbReference type="HAMAP" id="MF_00161">
    <property type="entry name" value="LspA"/>
    <property type="match status" value="1"/>
</dbReference>
<sequence length="199" mass="21259">MTLDAAPETPGAAPAARSWRTLGLVLGVAALVWLGDFLAKEWVIAEMGEGERRQVLGEVLQWHFVRNPGAAFSLAAGSTWIFTILAAAVVVVIITQLRRIRSIWWAAAFGGLLGGTLGNLTDRLTREPGFFVGHVVDFIQVWGFPAIFNVADIFIVSSMIGIVLLVLLNIGLDGQRHTDEPKAADASGEPGADAEGARD</sequence>
<accession>U1L8C0</accession>
<evidence type="ECO:0000256" key="3">
    <source>
        <dbReference type="ARBA" id="ARBA00022670"/>
    </source>
</evidence>
<evidence type="ECO:0000256" key="9">
    <source>
        <dbReference type="HAMAP-Rule" id="MF_00161"/>
    </source>
</evidence>
<dbReference type="PROSITE" id="PS00855">
    <property type="entry name" value="SPASE_II"/>
    <property type="match status" value="1"/>
</dbReference>
<feature type="transmembrane region" description="Helical" evidence="9">
    <location>
        <begin position="141"/>
        <end position="168"/>
    </location>
</feature>
<evidence type="ECO:0000256" key="7">
    <source>
        <dbReference type="ARBA" id="ARBA00022989"/>
    </source>
</evidence>
<dbReference type="NCBIfam" id="TIGR00077">
    <property type="entry name" value="lspA"/>
    <property type="match status" value="1"/>
</dbReference>
<dbReference type="InterPro" id="IPR001872">
    <property type="entry name" value="Peptidase_A8"/>
</dbReference>
<dbReference type="EMBL" id="ASHR01000037">
    <property type="protein sequence ID" value="ERG63168.1"/>
    <property type="molecule type" value="Genomic_DNA"/>
</dbReference>
<keyword evidence="7 9" id="KW-1133">Transmembrane helix</keyword>
<evidence type="ECO:0000256" key="5">
    <source>
        <dbReference type="ARBA" id="ARBA00022750"/>
    </source>
</evidence>
<reference evidence="13 14" key="1">
    <citation type="journal article" date="2013" name="Genome Announc.">
        <title>First draft genome sequence from a member of the genus agrococcus, isolated from modern microbialites.</title>
        <authorList>
            <person name="White R.A.III."/>
            <person name="Grassa C.J."/>
            <person name="Suttle C.A."/>
        </authorList>
    </citation>
    <scope>NUCLEOTIDE SEQUENCE [LARGE SCALE GENOMIC DNA]</scope>
    <source>
        <strain evidence="13 14">RW1</strain>
    </source>
</reference>
<dbReference type="PANTHER" id="PTHR33695">
    <property type="entry name" value="LIPOPROTEIN SIGNAL PEPTIDASE"/>
    <property type="match status" value="1"/>
</dbReference>
<evidence type="ECO:0000256" key="12">
    <source>
        <dbReference type="SAM" id="MobiDB-lite"/>
    </source>
</evidence>
<comment type="function">
    <text evidence="9 10">This protein specifically catalyzes the removal of signal peptides from prolipoproteins.</text>
</comment>
<dbReference type="AlphaFoldDB" id="U1L8C0"/>
<dbReference type="PANTHER" id="PTHR33695:SF1">
    <property type="entry name" value="LIPOPROTEIN SIGNAL PEPTIDASE"/>
    <property type="match status" value="1"/>
</dbReference>
<keyword evidence="4 9" id="KW-0812">Transmembrane</keyword>
<evidence type="ECO:0000256" key="4">
    <source>
        <dbReference type="ARBA" id="ARBA00022692"/>
    </source>
</evidence>
<protein>
    <recommendedName>
        <fullName evidence="9">Lipoprotein signal peptidase</fullName>
        <ecNumber evidence="9">3.4.23.36</ecNumber>
    </recommendedName>
    <alternativeName>
        <fullName evidence="9">Prolipoprotein signal peptidase</fullName>
    </alternativeName>
    <alternativeName>
        <fullName evidence="9">Signal peptidase II</fullName>
        <shortName evidence="9">SPase II</shortName>
    </alternativeName>
</protein>
<comment type="similarity">
    <text evidence="1 9 11">Belongs to the peptidase A8 family.</text>
</comment>
<dbReference type="Proteomes" id="UP000016462">
    <property type="component" value="Unassembled WGS sequence"/>
</dbReference>
<feature type="active site" evidence="9">
    <location>
        <position position="152"/>
    </location>
</feature>
<feature type="active site" evidence="9">
    <location>
        <position position="137"/>
    </location>
</feature>
<evidence type="ECO:0000313" key="13">
    <source>
        <dbReference type="EMBL" id="ERG63168.1"/>
    </source>
</evidence>
<keyword evidence="2 9" id="KW-1003">Cell membrane</keyword>
<proteinExistence type="inferred from homology"/>
<evidence type="ECO:0000256" key="10">
    <source>
        <dbReference type="RuleBase" id="RU000594"/>
    </source>
</evidence>
<dbReference type="UniPathway" id="UPA00665"/>
<evidence type="ECO:0000256" key="1">
    <source>
        <dbReference type="ARBA" id="ARBA00006139"/>
    </source>
</evidence>